<accession>A0A183EHV8</accession>
<protein>
    <submittedName>
        <fullName evidence="4">C6 transcription factor</fullName>
    </submittedName>
</protein>
<feature type="compositionally biased region" description="Polar residues" evidence="1">
    <location>
        <begin position="250"/>
        <end position="280"/>
    </location>
</feature>
<evidence type="ECO:0000313" key="4">
    <source>
        <dbReference type="WBParaSite" id="GPUH_0002057401-mRNA-1"/>
    </source>
</evidence>
<organism evidence="4">
    <name type="scientific">Gongylonema pulchrum</name>
    <dbReference type="NCBI Taxonomy" id="637853"/>
    <lineage>
        <taxon>Eukaryota</taxon>
        <taxon>Metazoa</taxon>
        <taxon>Ecdysozoa</taxon>
        <taxon>Nematoda</taxon>
        <taxon>Chromadorea</taxon>
        <taxon>Rhabditida</taxon>
        <taxon>Spirurina</taxon>
        <taxon>Spiruromorpha</taxon>
        <taxon>Spiruroidea</taxon>
        <taxon>Gongylonematidae</taxon>
        <taxon>Gongylonema</taxon>
    </lineage>
</organism>
<sequence>MDSHSGPSDNGKQQPAAKKEGTSDRSANPSSVTIPPIRLPRFLGEFIGFEQSEVDELTRIEAATGSQTYPAIPGLIDTILPPDYRSLAAVGHNGNAEVRTPLNLLPPFINTPNPPPNYPVSSAINHSGTSALGMISRADMPATRPLFIPLNYPLCPAPPAVTQNAAIRMPPVYDSRVPPPNYPTYPASSAVNHNETSGYGTALQATTPATNPTLSSATSQTSPASSAVNHNETPGSGTAPQATIPAGNPELTSASSETCPGTSAVNHNETPGSDTASQATIPAGNPELTSA</sequence>
<keyword evidence="3" id="KW-1185">Reference proteome</keyword>
<gene>
    <name evidence="2" type="ORF">GPUH_LOCUS20549</name>
</gene>
<feature type="region of interest" description="Disordered" evidence="1">
    <location>
        <begin position="1"/>
        <end position="34"/>
    </location>
</feature>
<evidence type="ECO:0000256" key="1">
    <source>
        <dbReference type="SAM" id="MobiDB-lite"/>
    </source>
</evidence>
<reference evidence="4" key="1">
    <citation type="submission" date="2016-06" db="UniProtKB">
        <authorList>
            <consortium name="WormBaseParasite"/>
        </authorList>
    </citation>
    <scope>IDENTIFICATION</scope>
</reference>
<feature type="compositionally biased region" description="Low complexity" evidence="1">
    <location>
        <begin position="213"/>
        <end position="227"/>
    </location>
</feature>
<dbReference type="AlphaFoldDB" id="A0A183EHV8"/>
<evidence type="ECO:0000313" key="2">
    <source>
        <dbReference type="EMBL" id="VDN36283.1"/>
    </source>
</evidence>
<reference evidence="2 3" key="2">
    <citation type="submission" date="2018-11" db="EMBL/GenBank/DDBJ databases">
        <authorList>
            <consortium name="Pathogen Informatics"/>
        </authorList>
    </citation>
    <scope>NUCLEOTIDE SEQUENCE [LARGE SCALE GENOMIC DNA]</scope>
</reference>
<feature type="compositionally biased region" description="Polar residues" evidence="1">
    <location>
        <begin position="228"/>
        <end position="241"/>
    </location>
</feature>
<dbReference type="WBParaSite" id="GPUH_0002057401-mRNA-1">
    <property type="protein sequence ID" value="GPUH_0002057401-mRNA-1"/>
    <property type="gene ID" value="GPUH_0002057401"/>
</dbReference>
<feature type="compositionally biased region" description="Polar residues" evidence="1">
    <location>
        <begin position="1"/>
        <end position="13"/>
    </location>
</feature>
<dbReference type="Proteomes" id="UP000271098">
    <property type="component" value="Unassembled WGS sequence"/>
</dbReference>
<feature type="compositionally biased region" description="Polar residues" evidence="1">
    <location>
        <begin position="186"/>
        <end position="212"/>
    </location>
</feature>
<feature type="region of interest" description="Disordered" evidence="1">
    <location>
        <begin position="183"/>
        <end position="291"/>
    </location>
</feature>
<evidence type="ECO:0000313" key="3">
    <source>
        <dbReference type="Proteomes" id="UP000271098"/>
    </source>
</evidence>
<proteinExistence type="predicted"/>
<dbReference type="EMBL" id="UYRT01090643">
    <property type="protein sequence ID" value="VDN36283.1"/>
    <property type="molecule type" value="Genomic_DNA"/>
</dbReference>
<name>A0A183EHV8_9BILA</name>
<feature type="compositionally biased region" description="Polar residues" evidence="1">
    <location>
        <begin position="24"/>
        <end position="33"/>
    </location>
</feature>